<dbReference type="Pfam" id="PF02458">
    <property type="entry name" value="Transferase"/>
    <property type="match status" value="2"/>
</dbReference>
<gene>
    <name evidence="2" type="ORF">DH2020_048726</name>
</gene>
<organism evidence="2 3">
    <name type="scientific">Rehmannia glutinosa</name>
    <name type="common">Chinese foxglove</name>
    <dbReference type="NCBI Taxonomy" id="99300"/>
    <lineage>
        <taxon>Eukaryota</taxon>
        <taxon>Viridiplantae</taxon>
        <taxon>Streptophyta</taxon>
        <taxon>Embryophyta</taxon>
        <taxon>Tracheophyta</taxon>
        <taxon>Spermatophyta</taxon>
        <taxon>Magnoliopsida</taxon>
        <taxon>eudicotyledons</taxon>
        <taxon>Gunneridae</taxon>
        <taxon>Pentapetalae</taxon>
        <taxon>asterids</taxon>
        <taxon>lamiids</taxon>
        <taxon>Lamiales</taxon>
        <taxon>Orobanchaceae</taxon>
        <taxon>Rehmannieae</taxon>
        <taxon>Rehmannia</taxon>
    </lineage>
</organism>
<name>A0ABR0U5M5_REHGL</name>
<reference evidence="2 3" key="1">
    <citation type="journal article" date="2021" name="Comput. Struct. Biotechnol. J.">
        <title>De novo genome assembly of the potent medicinal plant Rehmannia glutinosa using nanopore technology.</title>
        <authorList>
            <person name="Ma L."/>
            <person name="Dong C."/>
            <person name="Song C."/>
            <person name="Wang X."/>
            <person name="Zheng X."/>
            <person name="Niu Y."/>
            <person name="Chen S."/>
            <person name="Feng W."/>
        </authorList>
    </citation>
    <scope>NUCLEOTIDE SEQUENCE [LARGE SCALE GENOMIC DNA]</scope>
    <source>
        <strain evidence="2">DH-2019</strain>
    </source>
</reference>
<dbReference type="Proteomes" id="UP001318860">
    <property type="component" value="Unassembled WGS sequence"/>
</dbReference>
<comment type="caution">
    <text evidence="2">The sequence shown here is derived from an EMBL/GenBank/DDBJ whole genome shotgun (WGS) entry which is preliminary data.</text>
</comment>
<dbReference type="InterPro" id="IPR023213">
    <property type="entry name" value="CAT-like_dom_sf"/>
</dbReference>
<dbReference type="PANTHER" id="PTHR31642:SF189">
    <property type="entry name" value="ACYLTRANSFERASE GLAUCE"/>
    <property type="match status" value="1"/>
</dbReference>
<evidence type="ECO:0000256" key="1">
    <source>
        <dbReference type="ARBA" id="ARBA00009861"/>
    </source>
</evidence>
<proteinExistence type="inferred from homology"/>
<dbReference type="Gene3D" id="3.30.559.10">
    <property type="entry name" value="Chloramphenicol acetyltransferase-like domain"/>
    <property type="match status" value="2"/>
</dbReference>
<evidence type="ECO:0000313" key="3">
    <source>
        <dbReference type="Proteomes" id="UP001318860"/>
    </source>
</evidence>
<sequence length="421" mass="47386">MMATIISPNPAMQDLKLTFQESTLIFPSQQTQKRSFFLSNLEQFLNFNAQTAHFFHASPDFPPKTVAQRLRMAVEKVLVPYDFMAGRLKWNGPLGRVEIECNGAGVGFVVACSELSVDEIGDLFCPNLGFKQLAVQRLENLDDHDQPLCVIQITSFKCGGFAIGMSVNHMLLDGLAAKMFQENLASQAFDDHKPLPFIPFHNRHLLAARSPPLVAFPHPDFLKPAGPVIGPPRPGSKRELDYIVLKITPKDISFLKALSSCDIDKNKDKEITVLNIMDIRSRMNNALPLEYCGNAIFGGYALAKCEDIEKWPFSELVKMVSEGLARVTDEYVKSAIDWLEINKGMQFGDCIVTSWLRLGFDQVEFPWGKPACCVPVANQLERLCWVFSGADGDINVLVQRPDEEMERFQFHFHNFFENSTD</sequence>
<comment type="similarity">
    <text evidence="1">Belongs to the plant acyltransferase family.</text>
</comment>
<keyword evidence="3" id="KW-1185">Reference proteome</keyword>
<dbReference type="EMBL" id="JABTTQ020003437">
    <property type="protein sequence ID" value="KAK6117506.1"/>
    <property type="molecule type" value="Genomic_DNA"/>
</dbReference>
<dbReference type="PANTHER" id="PTHR31642">
    <property type="entry name" value="TRICHOTHECENE 3-O-ACETYLTRANSFERASE"/>
    <property type="match status" value="1"/>
</dbReference>
<evidence type="ECO:0000313" key="2">
    <source>
        <dbReference type="EMBL" id="KAK6117506.1"/>
    </source>
</evidence>
<dbReference type="InterPro" id="IPR050317">
    <property type="entry name" value="Plant_Fungal_Acyltransferase"/>
</dbReference>
<protein>
    <submittedName>
        <fullName evidence="2">Uncharacterized protein</fullName>
    </submittedName>
</protein>
<accession>A0ABR0U5M5</accession>